<evidence type="ECO:0000256" key="6">
    <source>
        <dbReference type="ARBA" id="ARBA00022759"/>
    </source>
</evidence>
<protein>
    <submittedName>
        <fullName evidence="12">Transposon Tf2-2 polyprotein</fullName>
    </submittedName>
</protein>
<dbReference type="Gene3D" id="3.10.20.370">
    <property type="match status" value="1"/>
</dbReference>
<keyword evidence="6" id="KW-0255">Endonuclease</keyword>
<keyword evidence="4" id="KW-0540">Nuclease</keyword>
<evidence type="ECO:0000256" key="5">
    <source>
        <dbReference type="ARBA" id="ARBA00022750"/>
    </source>
</evidence>
<dbReference type="CDD" id="cd01647">
    <property type="entry name" value="RT_LTR"/>
    <property type="match status" value="1"/>
</dbReference>
<dbReference type="FunFam" id="3.30.70.270:FF:000020">
    <property type="entry name" value="Transposon Tf2-6 polyprotein-like Protein"/>
    <property type="match status" value="1"/>
</dbReference>
<dbReference type="InterPro" id="IPR043128">
    <property type="entry name" value="Rev_trsase/Diguanyl_cyclase"/>
</dbReference>
<feature type="region of interest" description="Disordered" evidence="10">
    <location>
        <begin position="19"/>
        <end position="38"/>
    </location>
</feature>
<dbReference type="InterPro" id="IPR001878">
    <property type="entry name" value="Znf_CCHC"/>
</dbReference>
<dbReference type="GO" id="GO:0004190">
    <property type="term" value="F:aspartic-type endopeptidase activity"/>
    <property type="evidence" value="ECO:0007669"/>
    <property type="project" value="UniProtKB-KW"/>
</dbReference>
<comment type="caution">
    <text evidence="12">The sequence shown here is derived from an EMBL/GenBank/DDBJ whole genome shotgun (WGS) entry which is preliminary data.</text>
</comment>
<dbReference type="InterPro" id="IPR050951">
    <property type="entry name" value="Retrovirus_Pol_polyprotein"/>
</dbReference>
<dbReference type="Pfam" id="PF00078">
    <property type="entry name" value="RVT_1"/>
    <property type="match status" value="1"/>
</dbReference>
<dbReference type="SUPFAM" id="SSF56672">
    <property type="entry name" value="DNA/RNA polymerases"/>
    <property type="match status" value="1"/>
</dbReference>
<keyword evidence="9" id="KW-0479">Metal-binding</keyword>
<dbReference type="PANTHER" id="PTHR37984:SF5">
    <property type="entry name" value="PROTEIN NYNRIN-LIKE"/>
    <property type="match status" value="1"/>
</dbReference>
<dbReference type="InterPro" id="IPR000477">
    <property type="entry name" value="RT_dom"/>
</dbReference>
<dbReference type="PANTHER" id="PTHR37984">
    <property type="entry name" value="PROTEIN CBG26694"/>
    <property type="match status" value="1"/>
</dbReference>
<keyword evidence="8" id="KW-0511">Multifunctional enzyme</keyword>
<dbReference type="Gene3D" id="3.30.70.270">
    <property type="match status" value="3"/>
</dbReference>
<evidence type="ECO:0000256" key="2">
    <source>
        <dbReference type="ARBA" id="ARBA00022679"/>
    </source>
</evidence>
<evidence type="ECO:0000256" key="1">
    <source>
        <dbReference type="ARBA" id="ARBA00022670"/>
    </source>
</evidence>
<dbReference type="Gene3D" id="4.10.60.10">
    <property type="entry name" value="Zinc finger, CCHC-type"/>
    <property type="match status" value="1"/>
</dbReference>
<sequence length="900" mass="102681">MTVMPLEWVLGRDRVDIMPPRRAASSQNSQANDDVPPVEGLPPVSAEGIYRYLGTLAGLVERQARAVGTNVQGQSLSSRGSSFDDFKKLGPPYFSGATDPTEAEAWILKMEKFFGVIDCSEEQKPLMQLLLLDGRKVGEFIRLEQGDMTVAQYEAKFTELSRFSPQLIATEEEKALKFQNGLKPYLKNKISILKLGVYSEVVDRALIAEKDNEELHQYREQQRKRIGVMVLMKHGGRPCYRETGACFGCGKQGHLIRDCPENRKFITGKPKEENKEDKQKPKAQGRVFAMTHRDAQATSDVVTDSVVASRMLRNCIVMIGYREMPIDLVLLDLQDFDVILRMDWLASYHASVDCFEKRVTFSIPGQPKFSFEGKHVDRPLRMISALRASSLLKKGCQGFLASVMSNESDLKLEDIAIVREYPDVFSEDCLACHQRERWSSPSIWPSVSPWGAPVLFVKKKDGSMRLCIDYRELNKVTVRNKYPLPRIDDLFDQLQGACVFSKIDLRSGYHQLRVRGEDVPKTAFRTRVFKPYLDQFVVVFIDDILVYSRSREEHESHLSIVLQTLRYKQLYAKLKKCEFWLDRISFLGHVVSNDGISVDPGKVDDVANWRRPSTVTEIRSFLGLAGYYRRFIEGFSKIALPLTKLTQKGVKFEWSDDCECSFQELKNILVSAPILTIPSGSGGFVVYSDASHQGLGCVLMQHGRVVAYASRQLKPYERNYPTHDLELAAVELNMRQRRWIELLKDYDCIIQYHPGKANVVADALRALVANFRVQPDLVGRIKTLQKNDSRLVQVMEEVKRGSKPDFVLSDDEILRFGTRLCVPNDEDLRRELLEEAHCSKFTIHPGGTKMYKDLRQNYWWSGMKRDIAQFVAQCLVCQQVKAEHQRPAGSLQPLAIPEWK</sequence>
<keyword evidence="2" id="KW-0808">Transferase</keyword>
<dbReference type="Proteomes" id="UP000288805">
    <property type="component" value="Unassembled WGS sequence"/>
</dbReference>
<keyword evidence="3" id="KW-0548">Nucleotidyltransferase</keyword>
<dbReference type="InterPro" id="IPR041577">
    <property type="entry name" value="RT_RNaseH_2"/>
</dbReference>
<evidence type="ECO:0000256" key="9">
    <source>
        <dbReference type="PROSITE-ProRule" id="PRU00047"/>
    </source>
</evidence>
<keyword evidence="7" id="KW-0238">DNA-binding</keyword>
<dbReference type="SMART" id="SM00343">
    <property type="entry name" value="ZnF_C2HC"/>
    <property type="match status" value="1"/>
</dbReference>
<keyword evidence="1" id="KW-0645">Protease</keyword>
<dbReference type="InterPro" id="IPR043502">
    <property type="entry name" value="DNA/RNA_pol_sf"/>
</dbReference>
<reference evidence="12 13" key="1">
    <citation type="journal article" date="2018" name="PLoS Genet.">
        <title>Population sequencing reveals clonal diversity and ancestral inbreeding in the grapevine cultivar Chardonnay.</title>
        <authorList>
            <person name="Roach M.J."/>
            <person name="Johnson D.L."/>
            <person name="Bohlmann J."/>
            <person name="van Vuuren H.J."/>
            <person name="Jones S.J."/>
            <person name="Pretorius I.S."/>
            <person name="Schmidt S.A."/>
            <person name="Borneman A.R."/>
        </authorList>
    </citation>
    <scope>NUCLEOTIDE SEQUENCE [LARGE SCALE GENOMIC DNA]</scope>
    <source>
        <strain evidence="13">cv. Chardonnay</strain>
        <tissue evidence="12">Leaf</tissue>
    </source>
</reference>
<dbReference type="EMBL" id="QGNW01001925">
    <property type="protein sequence ID" value="RVW28005.1"/>
    <property type="molecule type" value="Genomic_DNA"/>
</dbReference>
<dbReference type="FunFam" id="3.30.70.270:FF:000003">
    <property type="entry name" value="Transposon Ty3-G Gag-Pol polyprotein"/>
    <property type="match status" value="1"/>
</dbReference>
<gene>
    <name evidence="12" type="primary">Tf2-2_110</name>
    <name evidence="12" type="ORF">CK203_106190</name>
</gene>
<dbReference type="Pfam" id="PF17921">
    <property type="entry name" value="Integrase_H2C2"/>
    <property type="match status" value="1"/>
</dbReference>
<dbReference type="GO" id="GO:0006508">
    <property type="term" value="P:proteolysis"/>
    <property type="evidence" value="ECO:0007669"/>
    <property type="project" value="UniProtKB-KW"/>
</dbReference>
<dbReference type="Gene3D" id="3.10.10.10">
    <property type="entry name" value="HIV Type 1 Reverse Transcriptase, subunit A, domain 1"/>
    <property type="match status" value="1"/>
</dbReference>
<evidence type="ECO:0000256" key="10">
    <source>
        <dbReference type="SAM" id="MobiDB-lite"/>
    </source>
</evidence>
<evidence type="ECO:0000256" key="7">
    <source>
        <dbReference type="ARBA" id="ARBA00023125"/>
    </source>
</evidence>
<dbReference type="GO" id="GO:0004519">
    <property type="term" value="F:endonuclease activity"/>
    <property type="evidence" value="ECO:0007669"/>
    <property type="project" value="UniProtKB-KW"/>
</dbReference>
<dbReference type="Gene3D" id="1.10.340.70">
    <property type="match status" value="1"/>
</dbReference>
<feature type="domain" description="CCHC-type" evidence="11">
    <location>
        <begin position="246"/>
        <end position="261"/>
    </location>
</feature>
<evidence type="ECO:0000256" key="3">
    <source>
        <dbReference type="ARBA" id="ARBA00022695"/>
    </source>
</evidence>
<proteinExistence type="predicted"/>
<dbReference type="PROSITE" id="PS50158">
    <property type="entry name" value="ZF_CCHC"/>
    <property type="match status" value="1"/>
</dbReference>
<dbReference type="SUPFAM" id="SSF57756">
    <property type="entry name" value="Retrovirus zinc finger-like domains"/>
    <property type="match status" value="1"/>
</dbReference>
<dbReference type="Pfam" id="PF17919">
    <property type="entry name" value="RT_RNaseH_2"/>
    <property type="match status" value="1"/>
</dbReference>
<dbReference type="InterPro" id="IPR041588">
    <property type="entry name" value="Integrase_H2C2"/>
</dbReference>
<accession>A0A438CXR4</accession>
<keyword evidence="6" id="KW-0378">Hydrolase</keyword>
<keyword evidence="9" id="KW-0862">Zinc</keyword>
<dbReference type="Gene3D" id="2.40.70.10">
    <property type="entry name" value="Acid Proteases"/>
    <property type="match status" value="1"/>
</dbReference>
<evidence type="ECO:0000313" key="13">
    <source>
        <dbReference type="Proteomes" id="UP000288805"/>
    </source>
</evidence>
<dbReference type="InterPro" id="IPR021109">
    <property type="entry name" value="Peptidase_aspartic_dom_sf"/>
</dbReference>
<dbReference type="InterPro" id="IPR036875">
    <property type="entry name" value="Znf_CCHC_sf"/>
</dbReference>
<dbReference type="AlphaFoldDB" id="A0A438CXR4"/>
<dbReference type="Pfam" id="PF08284">
    <property type="entry name" value="RVP_2"/>
    <property type="match status" value="1"/>
</dbReference>
<evidence type="ECO:0000256" key="8">
    <source>
        <dbReference type="ARBA" id="ARBA00023268"/>
    </source>
</evidence>
<dbReference type="GO" id="GO:0016779">
    <property type="term" value="F:nucleotidyltransferase activity"/>
    <property type="evidence" value="ECO:0007669"/>
    <property type="project" value="UniProtKB-KW"/>
</dbReference>
<evidence type="ECO:0000259" key="11">
    <source>
        <dbReference type="PROSITE" id="PS50158"/>
    </source>
</evidence>
<evidence type="ECO:0000313" key="12">
    <source>
        <dbReference type="EMBL" id="RVW28005.1"/>
    </source>
</evidence>
<keyword evidence="5" id="KW-0064">Aspartyl protease</keyword>
<name>A0A438CXR4_VITVI</name>
<dbReference type="GO" id="GO:0008270">
    <property type="term" value="F:zinc ion binding"/>
    <property type="evidence" value="ECO:0007669"/>
    <property type="project" value="UniProtKB-KW"/>
</dbReference>
<organism evidence="12 13">
    <name type="scientific">Vitis vinifera</name>
    <name type="common">Grape</name>
    <dbReference type="NCBI Taxonomy" id="29760"/>
    <lineage>
        <taxon>Eukaryota</taxon>
        <taxon>Viridiplantae</taxon>
        <taxon>Streptophyta</taxon>
        <taxon>Embryophyta</taxon>
        <taxon>Tracheophyta</taxon>
        <taxon>Spermatophyta</taxon>
        <taxon>Magnoliopsida</taxon>
        <taxon>eudicotyledons</taxon>
        <taxon>Gunneridae</taxon>
        <taxon>Pentapetalae</taxon>
        <taxon>rosids</taxon>
        <taxon>Vitales</taxon>
        <taxon>Vitaceae</taxon>
        <taxon>Viteae</taxon>
        <taxon>Vitis</taxon>
    </lineage>
</organism>
<evidence type="ECO:0000256" key="4">
    <source>
        <dbReference type="ARBA" id="ARBA00022722"/>
    </source>
</evidence>
<dbReference type="CDD" id="cd09274">
    <property type="entry name" value="RNase_HI_RT_Ty3"/>
    <property type="match status" value="1"/>
</dbReference>
<dbReference type="GO" id="GO:0003677">
    <property type="term" value="F:DNA binding"/>
    <property type="evidence" value="ECO:0007669"/>
    <property type="project" value="UniProtKB-KW"/>
</dbReference>
<keyword evidence="9" id="KW-0863">Zinc-finger</keyword>